<evidence type="ECO:0000313" key="3">
    <source>
        <dbReference type="EMBL" id="OCT78418.1"/>
    </source>
</evidence>
<reference evidence="4" key="1">
    <citation type="journal article" date="2016" name="Nature">
        <title>Genome evolution in the allotetraploid frog Xenopus laevis.</title>
        <authorList>
            <person name="Session A.M."/>
            <person name="Uno Y."/>
            <person name="Kwon T."/>
            <person name="Chapman J.A."/>
            <person name="Toyoda A."/>
            <person name="Takahashi S."/>
            <person name="Fukui A."/>
            <person name="Hikosaka A."/>
            <person name="Suzuki A."/>
            <person name="Kondo M."/>
            <person name="van Heeringen S.J."/>
            <person name="Quigley I."/>
            <person name="Heinz S."/>
            <person name="Ogino H."/>
            <person name="Ochi H."/>
            <person name="Hellsten U."/>
            <person name="Lyons J.B."/>
            <person name="Simakov O."/>
            <person name="Putnam N."/>
            <person name="Stites J."/>
            <person name="Kuroki Y."/>
            <person name="Tanaka T."/>
            <person name="Michiue T."/>
            <person name="Watanabe M."/>
            <person name="Bogdanovic O."/>
            <person name="Lister R."/>
            <person name="Georgiou G."/>
            <person name="Paranjpe S.S."/>
            <person name="van Kruijsbergen I."/>
            <person name="Shu S."/>
            <person name="Carlson J."/>
            <person name="Kinoshita T."/>
            <person name="Ohta Y."/>
            <person name="Mawaribuchi S."/>
            <person name="Jenkins J."/>
            <person name="Grimwood J."/>
            <person name="Schmutz J."/>
            <person name="Mitros T."/>
            <person name="Mozaffari S.V."/>
            <person name="Suzuki Y."/>
            <person name="Haramoto Y."/>
            <person name="Yamamoto T.S."/>
            <person name="Takagi C."/>
            <person name="Heald R."/>
            <person name="Miller K."/>
            <person name="Haudenschild C."/>
            <person name="Kitzman J."/>
            <person name="Nakayama T."/>
            <person name="Izutsu Y."/>
            <person name="Robert J."/>
            <person name="Fortriede J."/>
            <person name="Burns K."/>
            <person name="Lotay V."/>
            <person name="Karimi K."/>
            <person name="Yasuoka Y."/>
            <person name="Dichmann D.S."/>
            <person name="Flajnik M.F."/>
            <person name="Houston D.W."/>
            <person name="Shendure J."/>
            <person name="DuPasquier L."/>
            <person name="Vize P.D."/>
            <person name="Zorn A.M."/>
            <person name="Ito M."/>
            <person name="Marcotte E.M."/>
            <person name="Wallingford J.B."/>
            <person name="Ito Y."/>
            <person name="Asashima M."/>
            <person name="Ueno N."/>
            <person name="Matsuda Y."/>
            <person name="Veenstra G.J."/>
            <person name="Fujiyama A."/>
            <person name="Harland R.M."/>
            <person name="Taira M."/>
            <person name="Rokhsar D.S."/>
        </authorList>
    </citation>
    <scope>NUCLEOTIDE SEQUENCE [LARGE SCALE GENOMIC DNA]</scope>
    <source>
        <strain evidence="4">J</strain>
    </source>
</reference>
<dbReference type="InterPro" id="IPR050964">
    <property type="entry name" value="Striated_Muscle_Regulatory"/>
</dbReference>
<feature type="domain" description="Fibronectin type-III" evidence="2">
    <location>
        <begin position="1"/>
        <end position="41"/>
    </location>
</feature>
<evidence type="ECO:0000313" key="4">
    <source>
        <dbReference type="Proteomes" id="UP000694892"/>
    </source>
</evidence>
<protein>
    <recommendedName>
        <fullName evidence="2">Fibronectin type-III domain-containing protein</fullName>
    </recommendedName>
</protein>
<dbReference type="CDD" id="cd00063">
    <property type="entry name" value="FN3"/>
    <property type="match status" value="2"/>
</dbReference>
<dbReference type="PANTHER" id="PTHR13817:SF22">
    <property type="entry name" value="MYOMESIN-2"/>
    <property type="match status" value="1"/>
</dbReference>
<dbReference type="Pfam" id="PF00041">
    <property type="entry name" value="fn3"/>
    <property type="match status" value="1"/>
</dbReference>
<feature type="non-terminal residue" evidence="3">
    <location>
        <position position="140"/>
    </location>
</feature>
<name>A0A974CS86_XENLA</name>
<proteinExistence type="predicted"/>
<dbReference type="InterPro" id="IPR003961">
    <property type="entry name" value="FN3_dom"/>
</dbReference>
<accession>A0A974CS86</accession>
<dbReference type="GO" id="GO:0031430">
    <property type="term" value="C:M band"/>
    <property type="evidence" value="ECO:0007669"/>
    <property type="project" value="TreeGrafter"/>
</dbReference>
<dbReference type="PANTHER" id="PTHR13817">
    <property type="entry name" value="TITIN"/>
    <property type="match status" value="1"/>
</dbReference>
<feature type="domain" description="Fibronectin type-III" evidence="2">
    <location>
        <begin position="44"/>
        <end position="140"/>
    </location>
</feature>
<dbReference type="Proteomes" id="UP000694892">
    <property type="component" value="Chromosome 5S"/>
</dbReference>
<dbReference type="FunFam" id="2.60.40.10:FF:000029">
    <property type="entry name" value="Myomesin 1"/>
    <property type="match status" value="1"/>
</dbReference>
<dbReference type="PROSITE" id="PS50853">
    <property type="entry name" value="FN3"/>
    <property type="match status" value="2"/>
</dbReference>
<dbReference type="OMA" id="CISRATC"/>
<keyword evidence="1" id="KW-0677">Repeat</keyword>
<dbReference type="AlphaFoldDB" id="A0A974CS86"/>
<sequence length="140" mass="15481">VEELTEGAFYEFKVAASNLAGLGLPSDPSDHFKCEAWTMPEPGPAYDLTFCEVRNSSLVILWKEPIYSGKSPVSGYFVEYREVESEEWTRVNQSATANHYLKVTDLEEGKTYVFHILAVNGSGTGKASDASEPVLVEVRP</sequence>
<dbReference type="GO" id="GO:0045214">
    <property type="term" value="P:sarcomere organization"/>
    <property type="evidence" value="ECO:0007669"/>
    <property type="project" value="TreeGrafter"/>
</dbReference>
<dbReference type="InterPro" id="IPR013783">
    <property type="entry name" value="Ig-like_fold"/>
</dbReference>
<dbReference type="PRINTS" id="PR00014">
    <property type="entry name" value="FNTYPEIII"/>
</dbReference>
<dbReference type="SUPFAM" id="SSF49265">
    <property type="entry name" value="Fibronectin type III"/>
    <property type="match status" value="1"/>
</dbReference>
<evidence type="ECO:0000256" key="1">
    <source>
        <dbReference type="ARBA" id="ARBA00022737"/>
    </source>
</evidence>
<dbReference type="InterPro" id="IPR036116">
    <property type="entry name" value="FN3_sf"/>
</dbReference>
<dbReference type="SMART" id="SM00060">
    <property type="entry name" value="FN3"/>
    <property type="match status" value="1"/>
</dbReference>
<gene>
    <name evidence="3" type="ORF">XELAEV_180295238mg</name>
</gene>
<dbReference type="Gene3D" id="2.60.40.10">
    <property type="entry name" value="Immunoglobulins"/>
    <property type="match status" value="1"/>
</dbReference>
<feature type="non-terminal residue" evidence="3">
    <location>
        <position position="1"/>
    </location>
</feature>
<dbReference type="EMBL" id="CM004475">
    <property type="protein sequence ID" value="OCT78418.1"/>
    <property type="molecule type" value="Genomic_DNA"/>
</dbReference>
<organism evidence="3 4">
    <name type="scientific">Xenopus laevis</name>
    <name type="common">African clawed frog</name>
    <dbReference type="NCBI Taxonomy" id="8355"/>
    <lineage>
        <taxon>Eukaryota</taxon>
        <taxon>Metazoa</taxon>
        <taxon>Chordata</taxon>
        <taxon>Craniata</taxon>
        <taxon>Vertebrata</taxon>
        <taxon>Euteleostomi</taxon>
        <taxon>Amphibia</taxon>
        <taxon>Batrachia</taxon>
        <taxon>Anura</taxon>
        <taxon>Pipoidea</taxon>
        <taxon>Pipidae</taxon>
        <taxon>Xenopodinae</taxon>
        <taxon>Xenopus</taxon>
        <taxon>Xenopus</taxon>
    </lineage>
</organism>
<evidence type="ECO:0000259" key="2">
    <source>
        <dbReference type="PROSITE" id="PS50853"/>
    </source>
</evidence>